<dbReference type="InterPro" id="IPR017871">
    <property type="entry name" value="ABC_transporter-like_CS"/>
</dbReference>
<dbReference type="RefSeq" id="WP_159600342.1">
    <property type="nucleotide sequence ID" value="NZ_CACSAS010000001.1"/>
</dbReference>
<dbReference type="PANTHER" id="PTHR43875">
    <property type="entry name" value="MALTODEXTRIN IMPORT ATP-BINDING PROTEIN MSMX"/>
    <property type="match status" value="1"/>
</dbReference>
<dbReference type="InterPro" id="IPR040582">
    <property type="entry name" value="OB_MalK-like"/>
</dbReference>
<evidence type="ECO:0000256" key="3">
    <source>
        <dbReference type="ARBA" id="ARBA00022448"/>
    </source>
</evidence>
<dbReference type="GO" id="GO:0016887">
    <property type="term" value="F:ATP hydrolysis activity"/>
    <property type="evidence" value="ECO:0007669"/>
    <property type="project" value="InterPro"/>
</dbReference>
<keyword evidence="5 7" id="KW-0067">ATP-binding</keyword>
<keyword evidence="8" id="KW-1185">Reference proteome</keyword>
<comment type="subcellular location">
    <subcellularLocation>
        <location evidence="1">Cell inner membrane</location>
        <topology evidence="1">Peripheral membrane protein</topology>
    </subcellularLocation>
</comment>
<keyword evidence="7" id="KW-0378">Hydrolase</keyword>
<keyword evidence="3" id="KW-0813">Transport</keyword>
<reference evidence="7 8" key="1">
    <citation type="submission" date="2019-12" db="EMBL/GenBank/DDBJ databases">
        <authorList>
            <person name="Reyes-Prieto M."/>
        </authorList>
    </citation>
    <scope>NUCLEOTIDE SEQUENCE [LARGE SCALE GENOMIC DNA]</scope>
    <source>
        <strain evidence="7">HF14-78462</strain>
    </source>
</reference>
<dbReference type="InterPro" id="IPR012340">
    <property type="entry name" value="NA-bd_OB-fold"/>
</dbReference>
<dbReference type="PROSITE" id="PS00211">
    <property type="entry name" value="ABC_TRANSPORTER_1"/>
    <property type="match status" value="1"/>
</dbReference>
<dbReference type="GO" id="GO:0008643">
    <property type="term" value="P:carbohydrate transport"/>
    <property type="evidence" value="ECO:0007669"/>
    <property type="project" value="InterPro"/>
</dbReference>
<dbReference type="InterPro" id="IPR003593">
    <property type="entry name" value="AAA+_ATPase"/>
</dbReference>
<dbReference type="Gene3D" id="3.40.50.300">
    <property type="entry name" value="P-loop containing nucleotide triphosphate hydrolases"/>
    <property type="match status" value="1"/>
</dbReference>
<sequence>MSSIELDHVSKLYANGAYGVRDVDLSIGEGEFVIFLGPSGCGKSTTLRMIAGLEGISSGDLRIGGRSVNNVPPRDRNIAVVFQSYALYPHMSVRDNMGFGLKMRGVGKAVIDEKIREAAGLLGLTPYLDRKPAALSGGQRQRVALGRAIVRDPVAFLLDEPLSNLDAQLRAEMRLELVKLHRRLGRTIVHVTHDQVEAMTMGDRICIMREGSMIQVGKPLEVYANPVDTFVARFLATPPMNLIPARLEGRGDGLAVIGDGLDVPVPDMHRTAYAPVAGREVIFGLRPEDLHETPQPGCVRIDVTVVAMEALGVENILVGQIGGTGGKPVEIAARLSRHFTAPVGASVPLYLDARPMHLFDPETTRAFPRPALRIVKS</sequence>
<dbReference type="Pfam" id="PF17912">
    <property type="entry name" value="OB_MalK"/>
    <property type="match status" value="1"/>
</dbReference>
<name>A0A5S9PSY7_9HYPH</name>
<dbReference type="InterPro" id="IPR003439">
    <property type="entry name" value="ABC_transporter-like_ATP-bd"/>
</dbReference>
<dbReference type="FunFam" id="3.40.50.300:FF:000042">
    <property type="entry name" value="Maltose/maltodextrin ABC transporter, ATP-binding protein"/>
    <property type="match status" value="1"/>
</dbReference>
<dbReference type="AlphaFoldDB" id="A0A5S9PSY7"/>
<dbReference type="NCBIfam" id="NF008653">
    <property type="entry name" value="PRK11650.1"/>
    <property type="match status" value="1"/>
</dbReference>
<evidence type="ECO:0000259" key="6">
    <source>
        <dbReference type="PROSITE" id="PS50893"/>
    </source>
</evidence>
<comment type="similarity">
    <text evidence="2">Belongs to the ABC transporter superfamily.</text>
</comment>
<organism evidence="7 8">
    <name type="scientific">Starkeya nomas</name>
    <dbReference type="NCBI Taxonomy" id="2666134"/>
    <lineage>
        <taxon>Bacteria</taxon>
        <taxon>Pseudomonadati</taxon>
        <taxon>Pseudomonadota</taxon>
        <taxon>Alphaproteobacteria</taxon>
        <taxon>Hyphomicrobiales</taxon>
        <taxon>Xanthobacteraceae</taxon>
        <taxon>Starkeya</taxon>
    </lineage>
</organism>
<evidence type="ECO:0000256" key="2">
    <source>
        <dbReference type="ARBA" id="ARBA00005417"/>
    </source>
</evidence>
<evidence type="ECO:0000256" key="1">
    <source>
        <dbReference type="ARBA" id="ARBA00004417"/>
    </source>
</evidence>
<dbReference type="InterPro" id="IPR027417">
    <property type="entry name" value="P-loop_NTPase"/>
</dbReference>
<proteinExistence type="inferred from homology"/>
<dbReference type="PROSITE" id="PS50893">
    <property type="entry name" value="ABC_TRANSPORTER_2"/>
    <property type="match status" value="1"/>
</dbReference>
<dbReference type="EMBL" id="CACSAS010000001">
    <property type="protein sequence ID" value="CAA0107502.1"/>
    <property type="molecule type" value="Genomic_DNA"/>
</dbReference>
<dbReference type="CDD" id="cd03301">
    <property type="entry name" value="ABC_MalK_N"/>
    <property type="match status" value="1"/>
</dbReference>
<dbReference type="Pfam" id="PF00005">
    <property type="entry name" value="ABC_tran"/>
    <property type="match status" value="1"/>
</dbReference>
<dbReference type="SMART" id="SM00382">
    <property type="entry name" value="AAA"/>
    <property type="match status" value="1"/>
</dbReference>
<evidence type="ECO:0000313" key="7">
    <source>
        <dbReference type="EMBL" id="CAA0107502.1"/>
    </source>
</evidence>
<dbReference type="PANTHER" id="PTHR43875:SF1">
    <property type="entry name" value="OSMOPROTECTIVE COMPOUNDS UPTAKE ATP-BINDING PROTEIN GGTA"/>
    <property type="match status" value="1"/>
</dbReference>
<keyword evidence="4" id="KW-0547">Nucleotide-binding</keyword>
<dbReference type="GO" id="GO:0055052">
    <property type="term" value="C:ATP-binding cassette (ABC) transporter complex, substrate-binding subunit-containing"/>
    <property type="evidence" value="ECO:0007669"/>
    <property type="project" value="TreeGrafter"/>
</dbReference>
<accession>A0A5S9PSY7</accession>
<dbReference type="Gene3D" id="2.40.50.140">
    <property type="entry name" value="Nucleic acid-binding proteins"/>
    <property type="match status" value="1"/>
</dbReference>
<dbReference type="GO" id="GO:0005524">
    <property type="term" value="F:ATP binding"/>
    <property type="evidence" value="ECO:0007669"/>
    <property type="project" value="UniProtKB-KW"/>
</dbReference>
<gene>
    <name evidence="7" type="primary">ugpC_5</name>
    <name evidence="7" type="ORF">STARVERO_03462</name>
</gene>
<protein>
    <submittedName>
        <fullName evidence="7">sn-glycerol-3-phosphate import ATP-binding protein UgpC</fullName>
        <ecNumber evidence="7">3.6.3.20</ecNumber>
    </submittedName>
</protein>
<evidence type="ECO:0000256" key="4">
    <source>
        <dbReference type="ARBA" id="ARBA00022741"/>
    </source>
</evidence>
<dbReference type="EC" id="3.6.3.20" evidence="7"/>
<dbReference type="GO" id="GO:0140359">
    <property type="term" value="F:ABC-type transporter activity"/>
    <property type="evidence" value="ECO:0007669"/>
    <property type="project" value="InterPro"/>
</dbReference>
<evidence type="ECO:0000256" key="5">
    <source>
        <dbReference type="ARBA" id="ARBA00022840"/>
    </source>
</evidence>
<evidence type="ECO:0000313" key="8">
    <source>
        <dbReference type="Proteomes" id="UP000433050"/>
    </source>
</evidence>
<feature type="domain" description="ABC transporter" evidence="6">
    <location>
        <begin position="4"/>
        <end position="235"/>
    </location>
</feature>
<dbReference type="SUPFAM" id="SSF52540">
    <property type="entry name" value="P-loop containing nucleoside triphosphate hydrolases"/>
    <property type="match status" value="1"/>
</dbReference>
<dbReference type="InterPro" id="IPR015855">
    <property type="entry name" value="ABC_transpr_MalK-like"/>
</dbReference>
<dbReference type="InterPro" id="IPR008995">
    <property type="entry name" value="Mo/tungstate-bd_C_term_dom"/>
</dbReference>
<dbReference type="Proteomes" id="UP000433050">
    <property type="component" value="Unassembled WGS sequence"/>
</dbReference>
<dbReference type="InterPro" id="IPR047641">
    <property type="entry name" value="ABC_transpr_MalK/UgpC-like"/>
</dbReference>
<dbReference type="SUPFAM" id="SSF50331">
    <property type="entry name" value="MOP-like"/>
    <property type="match status" value="1"/>
</dbReference>
<dbReference type="Gene3D" id="2.40.50.100">
    <property type="match status" value="1"/>
</dbReference>